<dbReference type="GO" id="GO:0032040">
    <property type="term" value="C:small-subunit processome"/>
    <property type="evidence" value="ECO:0007669"/>
    <property type="project" value="TreeGrafter"/>
</dbReference>
<keyword evidence="3" id="KW-0698">rRNA processing</keyword>
<evidence type="ECO:0000256" key="5">
    <source>
        <dbReference type="ARBA" id="ARBA00022737"/>
    </source>
</evidence>
<feature type="domain" description="BING4 C-terminal" evidence="10">
    <location>
        <begin position="419"/>
        <end position="498"/>
    </location>
</feature>
<comment type="function">
    <text evidence="1">Involved in nucleolar processing of pre-18S ribosomal RNA.</text>
</comment>
<feature type="region of interest" description="Disordered" evidence="9">
    <location>
        <begin position="534"/>
        <end position="590"/>
    </location>
</feature>
<evidence type="ECO:0000313" key="11">
    <source>
        <dbReference type="EMBL" id="EIW75857.1"/>
    </source>
</evidence>
<dbReference type="Pfam" id="PF08149">
    <property type="entry name" value="BING4CT"/>
    <property type="match status" value="1"/>
</dbReference>
<name>A0A5M3M9T6_CONPW</name>
<accession>A0A5M3M9T6</accession>
<dbReference type="GO" id="GO:0030686">
    <property type="term" value="C:90S preribosome"/>
    <property type="evidence" value="ECO:0007669"/>
    <property type="project" value="TreeGrafter"/>
</dbReference>
<organism evidence="11 12">
    <name type="scientific">Coniophora puteana (strain RWD-64-598)</name>
    <name type="common">Brown rot fungus</name>
    <dbReference type="NCBI Taxonomy" id="741705"/>
    <lineage>
        <taxon>Eukaryota</taxon>
        <taxon>Fungi</taxon>
        <taxon>Dikarya</taxon>
        <taxon>Basidiomycota</taxon>
        <taxon>Agaricomycotina</taxon>
        <taxon>Agaricomycetes</taxon>
        <taxon>Agaricomycetidae</taxon>
        <taxon>Boletales</taxon>
        <taxon>Coniophorineae</taxon>
        <taxon>Coniophoraceae</taxon>
        <taxon>Coniophora</taxon>
    </lineage>
</organism>
<feature type="region of interest" description="Disordered" evidence="9">
    <location>
        <begin position="14"/>
        <end position="84"/>
    </location>
</feature>
<evidence type="ECO:0000313" key="12">
    <source>
        <dbReference type="Proteomes" id="UP000053558"/>
    </source>
</evidence>
<reference evidence="12" key="1">
    <citation type="journal article" date="2012" name="Science">
        <title>The Paleozoic origin of enzymatic lignin decomposition reconstructed from 31 fungal genomes.</title>
        <authorList>
            <person name="Floudas D."/>
            <person name="Binder M."/>
            <person name="Riley R."/>
            <person name="Barry K."/>
            <person name="Blanchette R.A."/>
            <person name="Henrissat B."/>
            <person name="Martinez A.T."/>
            <person name="Otillar R."/>
            <person name="Spatafora J.W."/>
            <person name="Yadav J.S."/>
            <person name="Aerts A."/>
            <person name="Benoit I."/>
            <person name="Boyd A."/>
            <person name="Carlson A."/>
            <person name="Copeland A."/>
            <person name="Coutinho P.M."/>
            <person name="de Vries R.P."/>
            <person name="Ferreira P."/>
            <person name="Findley K."/>
            <person name="Foster B."/>
            <person name="Gaskell J."/>
            <person name="Glotzer D."/>
            <person name="Gorecki P."/>
            <person name="Heitman J."/>
            <person name="Hesse C."/>
            <person name="Hori C."/>
            <person name="Igarashi K."/>
            <person name="Jurgens J.A."/>
            <person name="Kallen N."/>
            <person name="Kersten P."/>
            <person name="Kohler A."/>
            <person name="Kuees U."/>
            <person name="Kumar T.K.A."/>
            <person name="Kuo A."/>
            <person name="LaButti K."/>
            <person name="Larrondo L.F."/>
            <person name="Lindquist E."/>
            <person name="Ling A."/>
            <person name="Lombard V."/>
            <person name="Lucas S."/>
            <person name="Lundell T."/>
            <person name="Martin R."/>
            <person name="McLaughlin D.J."/>
            <person name="Morgenstern I."/>
            <person name="Morin E."/>
            <person name="Murat C."/>
            <person name="Nagy L.G."/>
            <person name="Nolan M."/>
            <person name="Ohm R.A."/>
            <person name="Patyshakuliyeva A."/>
            <person name="Rokas A."/>
            <person name="Ruiz-Duenas F.J."/>
            <person name="Sabat G."/>
            <person name="Salamov A."/>
            <person name="Samejima M."/>
            <person name="Schmutz J."/>
            <person name="Slot J.C."/>
            <person name="St John F."/>
            <person name="Stenlid J."/>
            <person name="Sun H."/>
            <person name="Sun S."/>
            <person name="Syed K."/>
            <person name="Tsang A."/>
            <person name="Wiebenga A."/>
            <person name="Young D."/>
            <person name="Pisabarro A."/>
            <person name="Eastwood D.C."/>
            <person name="Martin F."/>
            <person name="Cullen D."/>
            <person name="Grigoriev I.V."/>
            <person name="Hibbett D.S."/>
        </authorList>
    </citation>
    <scope>NUCLEOTIDE SEQUENCE [LARGE SCALE GENOMIC DNA]</scope>
    <source>
        <strain evidence="12">RWD-64-598 SS2</strain>
    </source>
</reference>
<comment type="caution">
    <text evidence="11">The sequence shown here is derived from an EMBL/GenBank/DDBJ whole genome shotgun (WGS) entry which is preliminary data.</text>
</comment>
<comment type="subcellular location">
    <subcellularLocation>
        <location evidence="2">Nucleus</location>
        <location evidence="2">Nucleolus</location>
    </subcellularLocation>
</comment>
<evidence type="ECO:0000259" key="10">
    <source>
        <dbReference type="SMART" id="SM01033"/>
    </source>
</evidence>
<evidence type="ECO:0000256" key="7">
    <source>
        <dbReference type="ARBA" id="ARBA00076453"/>
    </source>
</evidence>
<keyword evidence="6" id="KW-0539">Nucleus</keyword>
<dbReference type="InterPro" id="IPR036322">
    <property type="entry name" value="WD40_repeat_dom_sf"/>
</dbReference>
<keyword evidence="4 8" id="KW-0853">WD repeat</keyword>
<dbReference type="InterPro" id="IPR012952">
    <property type="entry name" value="BING4_C_dom"/>
</dbReference>
<gene>
    <name evidence="11" type="ORF">CONPUDRAFT_158635</name>
</gene>
<dbReference type="SMART" id="SM00320">
    <property type="entry name" value="WD40"/>
    <property type="match status" value="4"/>
</dbReference>
<dbReference type="FunFam" id="2.130.10.10:FF:000378">
    <property type="entry name" value="U3 small nucleolar RNA-associated protein 7"/>
    <property type="match status" value="1"/>
</dbReference>
<evidence type="ECO:0000256" key="3">
    <source>
        <dbReference type="ARBA" id="ARBA00022552"/>
    </source>
</evidence>
<feature type="repeat" description="WD" evidence="8">
    <location>
        <begin position="349"/>
        <end position="365"/>
    </location>
</feature>
<protein>
    <recommendedName>
        <fullName evidence="7">U three protein 7</fullName>
    </recommendedName>
</protein>
<feature type="compositionally biased region" description="Basic residues" evidence="9">
    <location>
        <begin position="572"/>
        <end position="590"/>
    </location>
</feature>
<feature type="compositionally biased region" description="Acidic residues" evidence="9">
    <location>
        <begin position="540"/>
        <end position="555"/>
    </location>
</feature>
<dbReference type="PROSITE" id="PS50082">
    <property type="entry name" value="WD_REPEATS_2"/>
    <property type="match status" value="1"/>
</dbReference>
<dbReference type="OrthoDB" id="10251154at2759"/>
<dbReference type="EMBL" id="JH711587">
    <property type="protein sequence ID" value="EIW75857.1"/>
    <property type="molecule type" value="Genomic_DNA"/>
</dbReference>
<dbReference type="PANTHER" id="PTHR14085:SF3">
    <property type="entry name" value="WD REPEAT-CONTAINING PROTEIN 46"/>
    <property type="match status" value="1"/>
</dbReference>
<evidence type="ECO:0000256" key="4">
    <source>
        <dbReference type="ARBA" id="ARBA00022574"/>
    </source>
</evidence>
<evidence type="ECO:0000256" key="9">
    <source>
        <dbReference type="SAM" id="MobiDB-lite"/>
    </source>
</evidence>
<dbReference type="GO" id="GO:0000462">
    <property type="term" value="P:maturation of SSU-rRNA from tricistronic rRNA transcript (SSU-rRNA, 5.8S rRNA, LSU-rRNA)"/>
    <property type="evidence" value="ECO:0007669"/>
    <property type="project" value="TreeGrafter"/>
</dbReference>
<evidence type="ECO:0000256" key="6">
    <source>
        <dbReference type="ARBA" id="ARBA00023242"/>
    </source>
</evidence>
<proteinExistence type="predicted"/>
<dbReference type="PANTHER" id="PTHR14085">
    <property type="entry name" value="WD-REPEAT PROTEIN BING4"/>
    <property type="match status" value="1"/>
</dbReference>
<dbReference type="RefSeq" id="XP_007773863.1">
    <property type="nucleotide sequence ID" value="XM_007775673.1"/>
</dbReference>
<dbReference type="Proteomes" id="UP000053558">
    <property type="component" value="Unassembled WGS sequence"/>
</dbReference>
<evidence type="ECO:0000256" key="8">
    <source>
        <dbReference type="PROSITE-ProRule" id="PRU00221"/>
    </source>
</evidence>
<dbReference type="Gene3D" id="2.130.10.10">
    <property type="entry name" value="YVTN repeat-like/Quinoprotein amine dehydrogenase"/>
    <property type="match status" value="1"/>
</dbReference>
<evidence type="ECO:0000256" key="1">
    <source>
        <dbReference type="ARBA" id="ARBA00004099"/>
    </source>
</evidence>
<dbReference type="OMA" id="EFLPYHW"/>
<keyword evidence="5" id="KW-0677">Repeat</keyword>
<dbReference type="InterPro" id="IPR015943">
    <property type="entry name" value="WD40/YVTN_repeat-like_dom_sf"/>
</dbReference>
<feature type="compositionally biased region" description="Low complexity" evidence="9">
    <location>
        <begin position="36"/>
        <end position="47"/>
    </location>
</feature>
<dbReference type="InterPro" id="IPR040315">
    <property type="entry name" value="WDR46/Utp7"/>
</dbReference>
<dbReference type="GeneID" id="19203949"/>
<dbReference type="KEGG" id="cput:CONPUDRAFT_158635"/>
<sequence length="635" mass="69549">MDALIAKADAIQILSNDKKRKRHASGSSHPPKYNQAKASSSKTSKSAGGQDKTLTSVAARTALPKSLRNADDDPALEGVSSHSHIKNLKLRAQLNRTAQHAARAKSMRDDAELLLTNDGGRLHVENDMERTWRVGQDEIAQGAGGEAAKGRKEWRLDGGPYRCRYTRNGRHMAIVGKSGHVATFDWQTGTMHSELQLQETCRDITFLHDHSFYAVAQKKYAFIYDRDGVEIHRLKSHIEPTRLEFLPFHWLLASVGNNSSLTYQDTSTGAIVATHRTKLGPTVSLGQNPHTGVLCLGHTNGQVTLWTPNLPHPAVQLLAHVGPVVSLSVDPGGSFAGSGSTGVGGGEGGRYLATMGQDGMVKVWDCRNWKGEVRSWRARGGPGEVEWSARGALAVATGGSVNIYTKPTLTTSNSAPPPLYLTHPVPSRPLSGLRFCPYTDVLTIGHSAGLSSILVPGAGEPNFDSSEADPFERSKARREREVRTLLEKVAPDAITLDPDTIGRMATEKKLTTAVNETHDIPFLKLPRMERLRVQGRADETDMDGMDEDGNGEENGEGGANGKKQSREEREKRKQRGKGKSLKRYLRKQRKNVVDPTAVAIRAKLDKQRAEKQLARKIEKGEIVPRKPSALDRFRK</sequence>
<dbReference type="SUPFAM" id="SSF50978">
    <property type="entry name" value="WD40 repeat-like"/>
    <property type="match status" value="1"/>
</dbReference>
<dbReference type="InterPro" id="IPR001680">
    <property type="entry name" value="WD40_rpt"/>
</dbReference>
<keyword evidence="12" id="KW-1185">Reference proteome</keyword>
<dbReference type="SMART" id="SM01033">
    <property type="entry name" value="BING4CT"/>
    <property type="match status" value="1"/>
</dbReference>
<dbReference type="AlphaFoldDB" id="A0A5M3M9T6"/>
<evidence type="ECO:0000256" key="2">
    <source>
        <dbReference type="ARBA" id="ARBA00004604"/>
    </source>
</evidence>